<evidence type="ECO:0000259" key="6">
    <source>
        <dbReference type="Pfam" id="PF12733"/>
    </source>
</evidence>
<dbReference type="PANTHER" id="PTHR23084">
    <property type="entry name" value="PHOSPHATIDYLINOSITOL-4-PHOSPHATE 5-KINASE RELATED"/>
    <property type="match status" value="1"/>
</dbReference>
<feature type="region of interest" description="Disordered" evidence="3">
    <location>
        <begin position="2089"/>
        <end position="2116"/>
    </location>
</feature>
<keyword evidence="4" id="KW-0472">Membrane</keyword>
<feature type="transmembrane region" description="Helical" evidence="4">
    <location>
        <begin position="1325"/>
        <end position="1346"/>
    </location>
</feature>
<name>A0A7S1P4B3_9ALVE</name>
<evidence type="ECO:0000256" key="4">
    <source>
        <dbReference type="SAM" id="Phobius"/>
    </source>
</evidence>
<feature type="domain" description="Cadherin-like beta-sandwich-like" evidence="6">
    <location>
        <begin position="325"/>
        <end position="422"/>
    </location>
</feature>
<feature type="transmembrane region" description="Helical" evidence="4">
    <location>
        <begin position="1053"/>
        <end position="1074"/>
    </location>
</feature>
<keyword evidence="1" id="KW-0677">Repeat</keyword>
<evidence type="ECO:0000256" key="1">
    <source>
        <dbReference type="ARBA" id="ARBA00022737"/>
    </source>
</evidence>
<keyword evidence="5" id="KW-0732">Signal</keyword>
<accession>A0A7S1P4B3</accession>
<evidence type="ECO:0000313" key="7">
    <source>
        <dbReference type="EMBL" id="CAD9061063.1"/>
    </source>
</evidence>
<evidence type="ECO:0000256" key="3">
    <source>
        <dbReference type="SAM" id="MobiDB-lite"/>
    </source>
</evidence>
<protein>
    <recommendedName>
        <fullName evidence="6">Cadherin-like beta-sandwich-like domain-containing protein</fullName>
    </recommendedName>
</protein>
<keyword evidence="4" id="KW-0812">Transmembrane</keyword>
<dbReference type="InterPro" id="IPR025883">
    <property type="entry name" value="Cadherin-like_domain"/>
</dbReference>
<keyword evidence="2" id="KW-0175">Coiled coil</keyword>
<dbReference type="Pfam" id="PF12733">
    <property type="entry name" value="Cadherin-like"/>
    <property type="match status" value="1"/>
</dbReference>
<sequence>MQWPSRWLLGALIALCLSAALADFDADEVIGQCQKVVKEGGVAFRFECPDSVSSIKVRLSSDDTVIDIYGNRQPMEFSLAVPAVQGAMVPVFACKDPADRDTCTEYFIIASTLPGTTAALQDLSVAASVTALEPPFDPAVFEYKCTMYYGKTTLVEAKASNGAMVSFHGYDQSRKYTSLYEYTPPPRESHPVLTAYVVSESGNERAEYHITIDIIPSIDPTLGSITSDPPGSLSPKFSPHHKSYHLFLPWGSSSATITFTPRADSTMPVKVNGEAASGGTAYVKVDPDKPPKTLIIETQAQNGEYKDKYYVTVSNPVEANTYLEELTVFGEMGPVQLSRVFESTRLSGYQATFPTPNKLFAIKAIPQDKEATVRVKHEKLTDEGEMMSGYHKLDLGEVDTVRVEVTASDNLHVRTYYVDCYRFALWYQTKKFTDTLSMIVAYTASAMSIFSGSAFLSTAKFLHFLSLTASMNGIPESYIDYTETFNKFNLQFALPPWMVRLVHQATGESLEGGAETGQGVSSGQQNEQRMKQNQAANQAAKNGTQKYVGISERRALLRHTPPTTEAVIKVEAAEDVADPFDVQGYDAAELRRRFNEEVDYLSDQTVFWPVGRVYDDIKYEPALEPDRFRVVARKVLMDKWTQVVQEYEHNRELGKYSNANGTISEAALPDLILQLNAHSAAMKARAARKAEEEAERLQKQLKYVCNLVMVSVTLPLMFLVYYLFIWRPFMRKPDGAPNDAAWQGLRPWPVLLFVLDFMLVSYGQATAQILFAKGSDTINVAGLEIKPAALSGVAGVGLLIYPVAYILWSAWLLLRLSKDVVFQEEIRMYVDREVKFLRAYFPPPINDPLNIIKGIFTKDIRNLVPITNAAVKDTEDPDAKRLKFAQDTSIFNWVVVRICPKGLRDLCVNPEDVDAEELPEMRENKGASQPLLKQEGIDHDKERNKWKNIRLDWNKKRRELGVDLDEEVFLSECMKERGHLFREYKTANVGCKRLNLRNAYDREMEFRVDIQLGHLYPLSTGGGDLTYYVPVDMMQMEHTNKYGLMFAKARQGAFGFFAVTRLNMLLATIFIFSWHDSDGFDQIFIFCLLNIIITLAQIVPAVENARDAMEKNHDKAHKWTREGKEPGDFLCKYKAEEDKEEKYYWVKQVTYKPDQTAYCQPKKLKYSLVPCLDAHRGELQPDGKVKEITGPATTYSAEALRRTYAKMENLRAYQVDQIKKELKAIREFEKNNPEILLPEYPGEKTDVSCMAMTKVKAIEFDNMCDNDSYCQEPKKIQEMVDKIDKRNYESLQDWEKFTFRCGKAWDSVFDRPMFKGFPACLLHEFFWGPVFTGVLMILTLLFLLLAHQRMMTVDPPLATFYCILTTVAAMIIMNFQAASHQLKEIKEYMITIVQSADDIKVFIYDQTQLIWKWMLSACFFLTCNECGRHDPSAIPEPETASVTIPLENKVRKIGLYVNELGIFMEGELEWSDATKEKLGLKTKPDRLRYEMCKSMSVWGRAVQRTRWREVLPIQVPLEKFIESDSITQLVATIHIVNHDDRTCESNYKEYSYQDSVLSLFADKKLTPPLGKIDLGTHEGQPIKHSFLFSAEMEAKGLFAQVWEVISTTVRDVLCRTCKNLQGEEVPEQSEDWIPCFIVKALSESEGTYIVQPDFAAMAERYKTRSSTFKRLTTKASRASLSESMSPSDLRKETEGTINLKSLPTADDKEGNTKLLDLIKKRADFLAAEEKKWEIWAAAAKKCHELSQLPTMNETHMQTLERILGEVRETVRTKFDDLKKPKREEGGEGEELAEPIVISEIEYLKLDKYLKYAFETLQPDENKEIYDRMRKDKFIPFKVHISDLRKEGNRQKQMEAWEAEVKDFLVNEVGASLSTSDGVLDAKGRPKSRYAAVKDLIMERLEEVVNRPENQTMKQFKCSLHFVADARDIRRRKRELPARWGPDPLLPHQGAVALYEFDKRSGKPLLDNPTWFICMLQFSATHVKVMIPNPVTMIGVIDTKTGKELKHYADEDKADRPDDNGRKQRFIKRKILHIRLRRFGLLGAIGAGKAKQNKVADNSTAIKSHQMLLDEMDHWLYLIKADETKEDQIDWYDEEGDGEDSARGKGASKMRDGQKSNQIMLRDSRNNAELEYDFLFKETELDAKKFRETREPETDPYTKHLMMLRMTGDKYALWETLIKAAHMHKPDEFIHGYQGRVIGHPNPRKADIYLRHDKDATQVYYEYQEGKDIIADESRMLGKYVGAFSHHRYHGRGILMDRDESPLYEGEWANGKRWGKGIFVFRDARGLPREYRGEFSNDQMCGKGQLRIINVDDPARKLRGQADEKLIIDQYKGKFAPAEPGFEAGLPKPRDASLPDELEDEVALKAEEDRRRALAKARKDEDALVELSPASARTLGARTDADLQIAYVMTKEGMDEWLPHKEKWRPMHENFQNSCTDTEATIRFLDGSAYDGPVQNGVPDTTVATQVRGQAAKGTFVCQHPEYGFRYEGGWKDFKPHGYGELVRKVKVGTQTADLRYKGEFKDGLRHGKGVLEIGQLADGGKTFRSPVLFDIKGEWQNDLLECREARITIAPSMEQTFPFKSYVGPCSRGMIGNDRDSGTMVFFDDKTYKGPFSKGLRHTAEGQEGELTDKNGTKIYKGKWEKDIPAAGDVSSLDCGDGYTYTGPLLNGKRSGAKGELFKGSERIYEGAWKDDLPDGKGKLFLKEGVYDGNFQGGKRHGTGKFVYKDGKVGDGAAAKFQSSPAVKDKLGKQRFYDGEWKNDVQHGEGTYLDEFGKEGTYRLDNGSFGTPDQRADDYCCGFYPSCKCACCGKKLPSDFLPHALPNTPVNRTSKPLTPTKPVDDKASFEVFVSSGQVDGQPLFKYYEDAPLDVRGVSTRLADEHPILELKETTKSFHLTDKQPLKG</sequence>
<feature type="compositionally biased region" description="Low complexity" evidence="3">
    <location>
        <begin position="531"/>
        <end position="542"/>
    </location>
</feature>
<feature type="signal peptide" evidence="5">
    <location>
        <begin position="1"/>
        <end position="22"/>
    </location>
</feature>
<feature type="transmembrane region" description="Helical" evidence="4">
    <location>
        <begin position="750"/>
        <end position="772"/>
    </location>
</feature>
<dbReference type="Gene3D" id="2.20.110.10">
    <property type="entry name" value="Histone H3 K4-specific methyltransferase SET7/9 N-terminal domain"/>
    <property type="match status" value="2"/>
</dbReference>
<dbReference type="SMART" id="SM00698">
    <property type="entry name" value="MORN"/>
    <property type="match status" value="8"/>
</dbReference>
<feature type="transmembrane region" description="Helical" evidence="4">
    <location>
        <begin position="707"/>
        <end position="729"/>
    </location>
</feature>
<evidence type="ECO:0000256" key="2">
    <source>
        <dbReference type="SAM" id="Coils"/>
    </source>
</evidence>
<feature type="region of interest" description="Disordered" evidence="3">
    <location>
        <begin position="510"/>
        <end position="544"/>
    </location>
</feature>
<feature type="compositionally biased region" description="Polar residues" evidence="3">
    <location>
        <begin position="518"/>
        <end position="527"/>
    </location>
</feature>
<dbReference type="Pfam" id="PF02493">
    <property type="entry name" value="MORN"/>
    <property type="match status" value="7"/>
</dbReference>
<reference evidence="7" key="1">
    <citation type="submission" date="2021-01" db="EMBL/GenBank/DDBJ databases">
        <authorList>
            <person name="Corre E."/>
            <person name="Pelletier E."/>
            <person name="Niang G."/>
            <person name="Scheremetjew M."/>
            <person name="Finn R."/>
            <person name="Kale V."/>
            <person name="Holt S."/>
            <person name="Cochrane G."/>
            <person name="Meng A."/>
            <person name="Brown T."/>
            <person name="Cohen L."/>
        </authorList>
    </citation>
    <scope>NUCLEOTIDE SEQUENCE</scope>
    <source>
        <strain evidence="7">CCMP3346</strain>
    </source>
</reference>
<dbReference type="SUPFAM" id="SSF82185">
    <property type="entry name" value="Histone H3 K4-specific methyltransferase SET7/9 N-terminal domain"/>
    <property type="match status" value="3"/>
</dbReference>
<feature type="coiled-coil region" evidence="2">
    <location>
        <begin position="680"/>
        <end position="707"/>
    </location>
</feature>
<feature type="transmembrane region" description="Helical" evidence="4">
    <location>
        <begin position="792"/>
        <end position="814"/>
    </location>
</feature>
<gene>
    <name evidence="7" type="ORF">VBRA1451_LOCUS16133</name>
</gene>
<feature type="chain" id="PRO_5030521590" description="Cadherin-like beta-sandwich-like domain-containing protein" evidence="5">
    <location>
        <begin position="23"/>
        <end position="2903"/>
    </location>
</feature>
<organism evidence="7">
    <name type="scientific">Vitrella brassicaformis</name>
    <dbReference type="NCBI Taxonomy" id="1169539"/>
    <lineage>
        <taxon>Eukaryota</taxon>
        <taxon>Sar</taxon>
        <taxon>Alveolata</taxon>
        <taxon>Colpodellida</taxon>
        <taxon>Vitrellaceae</taxon>
        <taxon>Vitrella</taxon>
    </lineage>
</organism>
<feature type="transmembrane region" description="Helical" evidence="4">
    <location>
        <begin position="1358"/>
        <end position="1377"/>
    </location>
</feature>
<dbReference type="InterPro" id="IPR003409">
    <property type="entry name" value="MORN"/>
</dbReference>
<proteinExistence type="predicted"/>
<dbReference type="PANTHER" id="PTHR23084:SF263">
    <property type="entry name" value="MORN REPEAT-CONTAINING PROTEIN 1"/>
    <property type="match status" value="1"/>
</dbReference>
<evidence type="ECO:0000256" key="5">
    <source>
        <dbReference type="SAM" id="SignalP"/>
    </source>
</evidence>
<feature type="compositionally biased region" description="Acidic residues" evidence="3">
    <location>
        <begin position="2089"/>
        <end position="2098"/>
    </location>
</feature>
<keyword evidence="4" id="KW-1133">Transmembrane helix</keyword>
<dbReference type="EMBL" id="HBGB01027653">
    <property type="protein sequence ID" value="CAD9061063.1"/>
    <property type="molecule type" value="Transcribed_RNA"/>
</dbReference>